<name>Q75PZ5_BRUMA</name>
<sequence>MIAMKSYFILLHLIILSSFFIIIQPFLVINDTKYIKLMEKKLGSKRLIKQYASYRLYKRKYNKRDEEINLEHRRFMTYLKNVKEIEKHNERYERNEETYELAINHLADMLPEEFRKLHGFQSRKITSKNNFKNTIRMKINGPLPKSIDWRTSGAVTKVKDQGYCGSCWTFSAVGALEGQHFLQTGKLVELSMQNLLDCSDDTYGNYGCDGGLMMEAFEYVVKNDGIDTEKSYPYQGYQNTCRYSNSTRGTTAYAGKLLPEGDELQLQAAIATIGPISVAVDAKLMKFYRRGIFSTSKCTTRMGHALLAVGYGTEEVKLQNGTKKSVDYWLLKNSWSKRWGIGGYLKLARNQENMCGIGFYACYPLVPSDII</sequence>
<dbReference type="InterPro" id="IPR013201">
    <property type="entry name" value="Prot_inhib_I29"/>
</dbReference>
<protein>
    <recommendedName>
        <fullName evidence="7">Cathepsin L-like</fullName>
    </recommendedName>
</protein>
<dbReference type="FunFam" id="3.90.70.10:FF:000006">
    <property type="entry name" value="Cathepsin S"/>
    <property type="match status" value="1"/>
</dbReference>
<dbReference type="OMA" id="FTHENTD"/>
<dbReference type="InterPro" id="IPR039417">
    <property type="entry name" value="Peptidase_C1A_papain-like"/>
</dbReference>
<dbReference type="EMBL" id="CAAKNF010000194">
    <property type="protein sequence ID" value="VIO95957.1"/>
    <property type="molecule type" value="Genomic_DNA"/>
</dbReference>
<proteinExistence type="evidence at transcript level"/>
<evidence type="ECO:0000313" key="15">
    <source>
        <dbReference type="Proteomes" id="UP000006672"/>
    </source>
</evidence>
<reference evidence="16" key="5">
    <citation type="submission" date="2019-12" db="UniProtKB">
        <authorList>
            <consortium name="WormBaseParasite"/>
        </authorList>
    </citation>
    <scope>IDENTIFICATION</scope>
</reference>
<dbReference type="InterPro" id="IPR038765">
    <property type="entry name" value="Papain-like_cys_pep_sf"/>
</dbReference>
<keyword evidence="9" id="KW-0472">Membrane</keyword>
<evidence type="ECO:0000259" key="11">
    <source>
        <dbReference type="SMART" id="SM00848"/>
    </source>
</evidence>
<dbReference type="FunCoup" id="Q75PZ5">
    <property type="interactions" value="1088"/>
</dbReference>
<evidence type="ECO:0000256" key="6">
    <source>
        <dbReference type="ARBA" id="ARBA00023157"/>
    </source>
</evidence>
<dbReference type="GeneID" id="6098668"/>
<dbReference type="Gene3D" id="3.90.70.10">
    <property type="entry name" value="Cysteine proteinases"/>
    <property type="match status" value="1"/>
</dbReference>
<keyword evidence="2 12" id="KW-0645">Protease</keyword>
<evidence type="ECO:0000256" key="8">
    <source>
        <dbReference type="SAM" id="Coils"/>
    </source>
</evidence>
<dbReference type="EMBL" id="AB163417">
    <property type="protein sequence ID" value="BAD11762.1"/>
    <property type="molecule type" value="mRNA"/>
</dbReference>
<evidence type="ECO:0000256" key="3">
    <source>
        <dbReference type="ARBA" id="ARBA00022801"/>
    </source>
</evidence>
<dbReference type="GO" id="GO:0006508">
    <property type="term" value="P:proteolysis"/>
    <property type="evidence" value="ECO:0007669"/>
    <property type="project" value="UniProtKB-KW"/>
</dbReference>
<keyword evidence="6" id="KW-1015">Disulfide bond</keyword>
<keyword evidence="3" id="KW-0378">Hydrolase</keyword>
<evidence type="ECO:0000313" key="17">
    <source>
        <dbReference type="WormBase" id="Bm12803"/>
    </source>
</evidence>
<dbReference type="Pfam" id="PF00112">
    <property type="entry name" value="Peptidase_C1"/>
    <property type="match status" value="1"/>
</dbReference>
<keyword evidence="5" id="KW-0865">Zymogen</keyword>
<dbReference type="AlphaFoldDB" id="Q75PZ5"/>
<evidence type="ECO:0000256" key="1">
    <source>
        <dbReference type="ARBA" id="ARBA00008455"/>
    </source>
</evidence>
<dbReference type="Pfam" id="PF08246">
    <property type="entry name" value="Inhibitor_I29"/>
    <property type="match status" value="1"/>
</dbReference>
<comment type="similarity">
    <text evidence="1">Belongs to the peptidase C1 family.</text>
</comment>
<keyword evidence="4" id="KW-0788">Thiol protease</keyword>
<accession>A0A4E9FGF8</accession>
<evidence type="ECO:0000259" key="10">
    <source>
        <dbReference type="SMART" id="SM00645"/>
    </source>
</evidence>
<gene>
    <name evidence="14 16" type="primary">Bma-cpl-1.1</name>
    <name evidence="13" type="synonym">Bma-cpl-8</name>
    <name evidence="17" type="ORF">Bm12803</name>
    <name evidence="14" type="ORF">BM_BM12803</name>
    <name evidence="13" type="ORF">BM_Bm12803</name>
</gene>
<reference evidence="14" key="4">
    <citation type="submission" date="2019-04" db="EMBL/GenBank/DDBJ databases">
        <authorList>
            <person name="Howe K."/>
            <person name="Paulini M."/>
            <person name="Williams G."/>
        </authorList>
    </citation>
    <scope>NUCLEOTIDE SEQUENCE [LARGE SCALE GENOMIC DNA]</scope>
    <source>
        <strain evidence="14">FR3</strain>
    </source>
</reference>
<keyword evidence="8" id="KW-0175">Coiled coil</keyword>
<keyword evidence="9" id="KW-1133">Transmembrane helix</keyword>
<dbReference type="WBParaSite" id="Bm12803.1">
    <property type="protein sequence ID" value="Bm12803.1"/>
    <property type="gene ID" value="WBGene00233064"/>
</dbReference>
<feature type="domain" description="Peptidase C1A papain C-terminal" evidence="10">
    <location>
        <begin position="143"/>
        <end position="365"/>
    </location>
</feature>
<evidence type="ECO:0000256" key="2">
    <source>
        <dbReference type="ARBA" id="ARBA00022670"/>
    </source>
</evidence>
<dbReference type="SMART" id="SM00848">
    <property type="entry name" value="Inhibitor_I29"/>
    <property type="match status" value="1"/>
</dbReference>
<organism evidence="12">
    <name type="scientific">Brugia malayi</name>
    <name type="common">Filarial nematode worm</name>
    <dbReference type="NCBI Taxonomy" id="6279"/>
    <lineage>
        <taxon>Eukaryota</taxon>
        <taxon>Metazoa</taxon>
        <taxon>Ecdysozoa</taxon>
        <taxon>Nematoda</taxon>
        <taxon>Chromadorea</taxon>
        <taxon>Rhabditida</taxon>
        <taxon>Spirurina</taxon>
        <taxon>Spiruromorpha</taxon>
        <taxon>Filarioidea</taxon>
        <taxon>Onchocercidae</taxon>
        <taxon>Brugia</taxon>
    </lineage>
</organism>
<dbReference type="STRING" id="6279.Q75PZ5"/>
<evidence type="ECO:0000313" key="16">
    <source>
        <dbReference type="WBParaSite" id="Bm12803.1"/>
    </source>
</evidence>
<keyword evidence="9" id="KW-0812">Transmembrane</keyword>
<evidence type="ECO:0000256" key="4">
    <source>
        <dbReference type="ARBA" id="ARBA00022807"/>
    </source>
</evidence>
<dbReference type="InterPro" id="IPR025661">
    <property type="entry name" value="Pept_asp_AS"/>
</dbReference>
<dbReference type="CTD" id="6098668"/>
<dbReference type="SUPFAM" id="SSF54001">
    <property type="entry name" value="Cysteine proteinases"/>
    <property type="match status" value="1"/>
</dbReference>
<dbReference type="InterPro" id="IPR000169">
    <property type="entry name" value="Pept_cys_AS"/>
</dbReference>
<reference evidence="13" key="3">
    <citation type="submission" date="2012-12" db="EMBL/GenBank/DDBJ databases">
        <authorList>
            <person name="Gao Y.W."/>
            <person name="Fan S.T."/>
            <person name="Sun H.T."/>
            <person name="Wang Z."/>
            <person name="Gao X.L."/>
            <person name="Li Y.G."/>
            <person name="Wang T.C."/>
            <person name="Zhang K."/>
            <person name="Xu W.W."/>
            <person name="Yu Z.J."/>
            <person name="Xia X.Z."/>
        </authorList>
    </citation>
    <scope>NUCLEOTIDE SEQUENCE</scope>
    <source>
        <strain evidence="13">FR3</strain>
    </source>
</reference>
<evidence type="ECO:0000256" key="9">
    <source>
        <dbReference type="SAM" id="Phobius"/>
    </source>
</evidence>
<feature type="domain" description="Cathepsin propeptide inhibitor" evidence="11">
    <location>
        <begin position="54"/>
        <end position="114"/>
    </location>
</feature>
<dbReference type="HOGENOM" id="CLU_012184_1_2_1"/>
<dbReference type="OrthoDB" id="10253408at2759"/>
<evidence type="ECO:0000313" key="12">
    <source>
        <dbReference type="EMBL" id="BAD11762.1"/>
    </source>
</evidence>
<reference evidence="13 15" key="2">
    <citation type="journal article" date="2007" name="Science">
        <title>Draft genome of the filarial nematode parasite Brugia malayi.</title>
        <authorList>
            <person name="Ghedin E."/>
            <person name="Wang S."/>
            <person name="Spiro D."/>
            <person name="Caler E."/>
            <person name="Zhao Q."/>
            <person name="Crabtree J."/>
            <person name="Allen J.E."/>
            <person name="Delcher A.L."/>
            <person name="Guiliano D.B."/>
            <person name="Miranda-Saavedra D."/>
            <person name="Angiuoli S.V."/>
            <person name="Creasy T."/>
            <person name="Amedeo P."/>
            <person name="Haas B."/>
            <person name="El-Sayed N.M."/>
            <person name="Wortman J.R."/>
            <person name="Feldblyum T."/>
            <person name="Tallon L."/>
            <person name="Schatz M."/>
            <person name="Shumway M."/>
            <person name="Koo H."/>
            <person name="Salzberg S.L."/>
            <person name="Schobel S."/>
            <person name="Pertea M."/>
            <person name="Pop M."/>
            <person name="White O."/>
            <person name="Barton G.J."/>
            <person name="Carlow C.K."/>
            <person name="Crawford M.J."/>
            <person name="Daub J."/>
            <person name="Dimmic M.W."/>
            <person name="Estes C.F."/>
            <person name="Foster J.M."/>
            <person name="Ganatra M."/>
            <person name="Gregory W.F."/>
            <person name="Johnson N.M."/>
            <person name="Jin J."/>
            <person name="Komuniecki R."/>
            <person name="Korf I."/>
            <person name="Kumar S."/>
            <person name="Laney S."/>
            <person name="Li B.W."/>
            <person name="Li W."/>
            <person name="Lindblom T.H."/>
            <person name="Lustigman S."/>
            <person name="Ma D."/>
            <person name="Maina C.V."/>
            <person name="Martin D.M."/>
            <person name="McCarter J.P."/>
            <person name="McReynolds L."/>
            <person name="Mitreva M."/>
            <person name="Nutman T.B."/>
            <person name="Parkinson J."/>
            <person name="Peregrin-Alvarez J.M."/>
            <person name="Poole C."/>
            <person name="Ren Q."/>
            <person name="Saunders L."/>
            <person name="Sluder A.E."/>
            <person name="Smith K."/>
            <person name="Stanke M."/>
            <person name="Unnasch T.R."/>
            <person name="Ware J."/>
            <person name="Wei A.D."/>
            <person name="Weil G."/>
            <person name="Williams D.J."/>
            <person name="Zhang Y."/>
            <person name="Williams S.A."/>
            <person name="Fraser-Liggett C."/>
            <person name="Slatko B."/>
            <person name="Blaxter M.L."/>
            <person name="Scott A.L."/>
        </authorList>
    </citation>
    <scope>NUCLEOTIDE SEQUENCE</scope>
    <source>
        <strain evidence="13 15">FR3</strain>
    </source>
</reference>
<dbReference type="InterPro" id="IPR025660">
    <property type="entry name" value="Pept_his_AS"/>
</dbReference>
<evidence type="ECO:0000313" key="14">
    <source>
        <dbReference type="EMBL" id="VIO95957.1"/>
    </source>
</evidence>
<accession>A8P872</accession>
<feature type="transmembrane region" description="Helical" evidence="9">
    <location>
        <begin position="7"/>
        <end position="27"/>
    </location>
</feature>
<dbReference type="PROSITE" id="PS00639">
    <property type="entry name" value="THIOL_PROTEASE_HIS"/>
    <property type="match status" value="1"/>
</dbReference>
<dbReference type="InterPro" id="IPR013128">
    <property type="entry name" value="Peptidase_C1A"/>
</dbReference>
<dbReference type="SMART" id="SM00645">
    <property type="entry name" value="Pept_C1"/>
    <property type="match status" value="1"/>
</dbReference>
<dbReference type="PROSITE" id="PS00139">
    <property type="entry name" value="THIOL_PROTEASE_CYS"/>
    <property type="match status" value="1"/>
</dbReference>
<dbReference type="RefSeq" id="XP_042936031.1">
    <property type="nucleotide sequence ID" value="XM_043080097.1"/>
</dbReference>
<dbReference type="PROSITE" id="PS00640">
    <property type="entry name" value="THIOL_PROTEASE_ASN"/>
    <property type="match status" value="1"/>
</dbReference>
<evidence type="ECO:0000256" key="7">
    <source>
        <dbReference type="ARBA" id="ARBA00069138"/>
    </source>
</evidence>
<evidence type="ECO:0000256" key="5">
    <source>
        <dbReference type="ARBA" id="ARBA00023145"/>
    </source>
</evidence>
<feature type="coiled-coil region" evidence="8">
    <location>
        <begin position="75"/>
        <end position="102"/>
    </location>
</feature>
<dbReference type="Proteomes" id="UP000006672">
    <property type="component" value="Unassembled WGS sequence"/>
</dbReference>
<evidence type="ECO:0000313" key="13">
    <source>
        <dbReference type="EMBL" id="CDQ01837.1"/>
    </source>
</evidence>
<keyword evidence="15" id="KW-1185">Reference proteome</keyword>
<accession>Q75PZ5</accession>
<dbReference type="WormBase" id="Bm12803">
    <property type="protein sequence ID" value="BM28409"/>
    <property type="gene ID" value="WBGene00233064"/>
</dbReference>
<dbReference type="CDD" id="cd02248">
    <property type="entry name" value="Peptidase_C1A"/>
    <property type="match status" value="1"/>
</dbReference>
<dbReference type="PRINTS" id="PR00705">
    <property type="entry name" value="PAPAIN"/>
</dbReference>
<dbReference type="PANTHER" id="PTHR12411">
    <property type="entry name" value="CYSTEINE PROTEASE FAMILY C1-RELATED"/>
    <property type="match status" value="1"/>
</dbReference>
<dbReference type="EMBL" id="LN857024">
    <property type="protein sequence ID" value="CDQ01837.1"/>
    <property type="molecule type" value="Genomic_DNA"/>
</dbReference>
<dbReference type="InterPro" id="IPR000668">
    <property type="entry name" value="Peptidase_C1A_C"/>
</dbReference>
<reference evidence="12" key="1">
    <citation type="journal article" date="2004" name="Biomed. Res.">
        <title>Cathepsin L-like cysteine proteases from Brugia malayi: cDNA cloning and comparison with Caenorhabditis elegans.</title>
        <authorList>
            <person name="Nomura H."/>
            <person name="Athauda S.B.P."/>
            <person name="Takase M."/>
            <person name="Ukai A."/>
            <person name="Azuma T."/>
            <person name="Hodotsuka K."/>
            <person name="Inoue H."/>
            <person name="Takahashi K."/>
        </authorList>
    </citation>
    <scope>NUCLEOTIDE SEQUENCE</scope>
</reference>
<dbReference type="KEGG" id="bmy:BM_BM12803"/>
<dbReference type="GO" id="GO:0008234">
    <property type="term" value="F:cysteine-type peptidase activity"/>
    <property type="evidence" value="ECO:0007669"/>
    <property type="project" value="UniProtKB-KW"/>
</dbReference>